<accession>A0A4S4NCE5</accession>
<dbReference type="EMBL" id="SRKY01000003">
    <property type="protein sequence ID" value="THH35711.1"/>
    <property type="molecule type" value="Genomic_DNA"/>
</dbReference>
<evidence type="ECO:0000313" key="2">
    <source>
        <dbReference type="Proteomes" id="UP000306602"/>
    </source>
</evidence>
<keyword evidence="2" id="KW-1185">Reference proteome</keyword>
<name>A0A4S4NCE5_9RHOB</name>
<dbReference type="Proteomes" id="UP000306602">
    <property type="component" value="Unassembled WGS sequence"/>
</dbReference>
<proteinExistence type="predicted"/>
<organism evidence="1 2">
    <name type="scientific">Aliishimia ponticola</name>
    <dbReference type="NCBI Taxonomy" id="2499833"/>
    <lineage>
        <taxon>Bacteria</taxon>
        <taxon>Pseudomonadati</taxon>
        <taxon>Pseudomonadota</taxon>
        <taxon>Alphaproteobacteria</taxon>
        <taxon>Rhodobacterales</taxon>
        <taxon>Paracoccaceae</taxon>
        <taxon>Aliishimia</taxon>
    </lineage>
</organism>
<reference evidence="1 2" key="1">
    <citation type="submission" date="2019-04" db="EMBL/GenBank/DDBJ databases">
        <title>Shimia ponticola sp. nov., isolated from seawater.</title>
        <authorList>
            <person name="Kim Y.-O."/>
            <person name="Yoon J.-H."/>
        </authorList>
    </citation>
    <scope>NUCLEOTIDE SEQUENCE [LARGE SCALE GENOMIC DNA]</scope>
    <source>
        <strain evidence="1 2">MYP11</strain>
    </source>
</reference>
<protein>
    <submittedName>
        <fullName evidence="1">Uncharacterized protein</fullName>
    </submittedName>
</protein>
<dbReference type="RefSeq" id="WP_136463181.1">
    <property type="nucleotide sequence ID" value="NZ_SRKY01000003.1"/>
</dbReference>
<sequence length="133" mass="14027">MFDTTETYAAPPSALGELRTYVAEQREGLLNAASLLGGHPGARLAHSLIDGLAADAMPSRRTLEALDDLLDLLMLENVHDPERIEAACFALIDPASPVVEEICLLADGFQGAVGRFRDAEEAASAPAARKVAA</sequence>
<comment type="caution">
    <text evidence="1">The sequence shown here is derived from an EMBL/GenBank/DDBJ whole genome shotgun (WGS) entry which is preliminary data.</text>
</comment>
<gene>
    <name evidence="1" type="ORF">E4Z66_11525</name>
</gene>
<dbReference type="OrthoDB" id="7728363at2"/>
<evidence type="ECO:0000313" key="1">
    <source>
        <dbReference type="EMBL" id="THH35711.1"/>
    </source>
</evidence>
<dbReference type="AlphaFoldDB" id="A0A4S4NCE5"/>